<feature type="transmembrane region" description="Helical" evidence="1">
    <location>
        <begin position="6"/>
        <end position="34"/>
    </location>
</feature>
<gene>
    <name evidence="2" type="ORF">NO1_1055</name>
</gene>
<keyword evidence="1" id="KW-0472">Membrane</keyword>
<comment type="caution">
    <text evidence="2">The sequence shown here is derived from an EMBL/GenBank/DDBJ whole genome shotgun (WGS) entry which is preliminary data.</text>
</comment>
<name>A0A388TD27_TERA1</name>
<organism evidence="2 3">
    <name type="scientific">Termititenax aidoneus</name>
    <dbReference type="NCBI Taxonomy" id="2218524"/>
    <lineage>
        <taxon>Bacteria</taxon>
        <taxon>Bacillati</taxon>
        <taxon>Candidatus Margulisiibacteriota</taxon>
        <taxon>Candidatus Termititenacia</taxon>
        <taxon>Candidatus Termititenacales</taxon>
        <taxon>Candidatus Termititenacaceae</taxon>
        <taxon>Candidatus Termititenax</taxon>
    </lineage>
</organism>
<dbReference type="EMBL" id="BGZN01000019">
    <property type="protein sequence ID" value="GBR73750.1"/>
    <property type="molecule type" value="Genomic_DNA"/>
</dbReference>
<dbReference type="Proteomes" id="UP000269352">
    <property type="component" value="Unassembled WGS sequence"/>
</dbReference>
<reference evidence="2 3" key="1">
    <citation type="journal article" date="2019" name="ISME J.">
        <title>Genome analyses of uncultured TG2/ZB3 bacteria in 'Margulisbacteria' specifically attached to ectosymbiotic spirochetes of protists in the termite gut.</title>
        <authorList>
            <person name="Utami Y.D."/>
            <person name="Kuwahara H."/>
            <person name="Igai K."/>
            <person name="Murakami T."/>
            <person name="Sugaya K."/>
            <person name="Morikawa T."/>
            <person name="Nagura Y."/>
            <person name="Yuki M."/>
            <person name="Deevong P."/>
            <person name="Inoue T."/>
            <person name="Kihara K."/>
            <person name="Lo N."/>
            <person name="Yamada A."/>
            <person name="Ohkuma M."/>
            <person name="Hongoh Y."/>
        </authorList>
    </citation>
    <scope>NUCLEOTIDE SEQUENCE [LARGE SCALE GENOMIC DNA]</scope>
    <source>
        <strain evidence="2">NkOx7-01</strain>
    </source>
</reference>
<keyword evidence="1" id="KW-1133">Transmembrane helix</keyword>
<evidence type="ECO:0000256" key="1">
    <source>
        <dbReference type="SAM" id="Phobius"/>
    </source>
</evidence>
<dbReference type="AlphaFoldDB" id="A0A388TD27"/>
<sequence length="109" mass="10852">MAAAIIVSTIAAADVIVIVVTVHLFFTVVILVALHVKLNAENHVPVAAEILAATAAAIPARRPVPTDAGRFAAGVAQKTAAVFVLMAAAANAPKPAVVLVTANAAGIAK</sequence>
<protein>
    <submittedName>
        <fullName evidence="2">Uncharacterized protein</fullName>
    </submittedName>
</protein>
<proteinExistence type="predicted"/>
<evidence type="ECO:0000313" key="2">
    <source>
        <dbReference type="EMBL" id="GBR73750.1"/>
    </source>
</evidence>
<keyword evidence="3" id="KW-1185">Reference proteome</keyword>
<evidence type="ECO:0000313" key="3">
    <source>
        <dbReference type="Proteomes" id="UP000269352"/>
    </source>
</evidence>
<keyword evidence="1" id="KW-0812">Transmembrane</keyword>
<accession>A0A388TD27</accession>